<organism evidence="3 4">
    <name type="scientific">Rhodoferax antarcticus ANT.BR</name>
    <dbReference type="NCBI Taxonomy" id="1111071"/>
    <lineage>
        <taxon>Bacteria</taxon>
        <taxon>Pseudomonadati</taxon>
        <taxon>Pseudomonadota</taxon>
        <taxon>Betaproteobacteria</taxon>
        <taxon>Burkholderiales</taxon>
        <taxon>Comamonadaceae</taxon>
        <taxon>Rhodoferax</taxon>
    </lineage>
</organism>
<dbReference type="Pfam" id="PF10979">
    <property type="entry name" value="DUF2786"/>
    <property type="match status" value="1"/>
</dbReference>
<proteinExistence type="predicted"/>
<dbReference type="InterPro" id="IPR055592">
    <property type="entry name" value="DUF7168"/>
</dbReference>
<feature type="domain" description="DUF7168" evidence="2">
    <location>
        <begin position="43"/>
        <end position="183"/>
    </location>
</feature>
<sequence length="238" mass="25972">MTAILRRLKKIMALSESSNPGEAATALRQAERLMAKYEIQAEDIELSSVVELDIDAKGVNLSSMEKRLASVVGAAFGVGLMASSCIPVKGNKRPKGKVVFVGDSRRVVGAKYIFITLRRQLIKGVRETFSEILVSAGLDKKALRLDAKRRDAYCEGWCAAVMKQIEDFVPEVSPHVDTYIQNRTKGAIAKAPVKAKLDAEVDALTVYMTHRGVKDGMEVRLHRGVSNSGSATALPRLE</sequence>
<gene>
    <name evidence="3" type="ORF">BLL52_4139</name>
</gene>
<dbReference type="EMBL" id="MSYM01000020">
    <property type="protein sequence ID" value="OLP04558.1"/>
    <property type="molecule type" value="Genomic_DNA"/>
</dbReference>
<dbReference type="AlphaFoldDB" id="A0A1Q8Y984"/>
<comment type="caution">
    <text evidence="3">The sequence shown here is derived from an EMBL/GenBank/DDBJ whole genome shotgun (WGS) entry which is preliminary data.</text>
</comment>
<accession>A0A1Q8Y984</accession>
<keyword evidence="4" id="KW-1185">Reference proteome</keyword>
<evidence type="ECO:0000313" key="3">
    <source>
        <dbReference type="EMBL" id="OLP04558.1"/>
    </source>
</evidence>
<evidence type="ECO:0000259" key="1">
    <source>
        <dbReference type="Pfam" id="PF10979"/>
    </source>
</evidence>
<dbReference type="InterPro" id="IPR024498">
    <property type="entry name" value="DUF2786"/>
</dbReference>
<dbReference type="Pfam" id="PF23771">
    <property type="entry name" value="DUF7168"/>
    <property type="match status" value="1"/>
</dbReference>
<name>A0A1Q8Y984_9BURK</name>
<protein>
    <submittedName>
        <fullName evidence="3">Uncharacterized protein</fullName>
    </submittedName>
</protein>
<feature type="domain" description="DUF2786" evidence="1">
    <location>
        <begin position="4"/>
        <end position="40"/>
    </location>
</feature>
<evidence type="ECO:0000259" key="2">
    <source>
        <dbReference type="Pfam" id="PF23771"/>
    </source>
</evidence>
<dbReference type="Proteomes" id="UP000185911">
    <property type="component" value="Unassembled WGS sequence"/>
</dbReference>
<reference evidence="3 4" key="1">
    <citation type="submission" date="2017-01" db="EMBL/GenBank/DDBJ databases">
        <title>Genome sequence of Rhodoferax antarcticus ANT.BR, a psychrophilic purple nonsulfur bacterium from an Antarctic microbial mat.</title>
        <authorList>
            <person name="Baker J."/>
            <person name="Riester C."/>
            <person name="Skinner B."/>
            <person name="Newell A."/>
            <person name="Swingley W."/>
            <person name="Madigan M."/>
            <person name="Jung D."/>
            <person name="Asao M."/>
            <person name="Chen M."/>
            <person name="Loughlin P."/>
            <person name="Pan H."/>
            <person name="Lin S."/>
            <person name="Li N."/>
            <person name="Shaw J."/>
            <person name="Prado M."/>
            <person name="Sherman C."/>
            <person name="Li X."/>
            <person name="Tang J."/>
            <person name="Blankenship R."/>
            <person name="Zhao T."/>
            <person name="Touchman J."/>
            <person name="Sattley M."/>
        </authorList>
    </citation>
    <scope>NUCLEOTIDE SEQUENCE [LARGE SCALE GENOMIC DNA]</scope>
    <source>
        <strain evidence="3 4">ANT.BR</strain>
    </source>
</reference>
<evidence type="ECO:0000313" key="4">
    <source>
        <dbReference type="Proteomes" id="UP000185911"/>
    </source>
</evidence>